<organism evidence="2 3">
    <name type="scientific">Zasmidium cellare</name>
    <name type="common">Wine cellar mold</name>
    <name type="synonym">Racodium cellare</name>
    <dbReference type="NCBI Taxonomy" id="395010"/>
    <lineage>
        <taxon>Eukaryota</taxon>
        <taxon>Fungi</taxon>
        <taxon>Dikarya</taxon>
        <taxon>Ascomycota</taxon>
        <taxon>Pezizomycotina</taxon>
        <taxon>Dothideomycetes</taxon>
        <taxon>Dothideomycetidae</taxon>
        <taxon>Mycosphaerellales</taxon>
        <taxon>Mycosphaerellaceae</taxon>
        <taxon>Zasmidium</taxon>
    </lineage>
</organism>
<evidence type="ECO:0000256" key="1">
    <source>
        <dbReference type="SAM" id="MobiDB-lite"/>
    </source>
</evidence>
<protein>
    <submittedName>
        <fullName evidence="2">Uncharacterized protein</fullName>
    </submittedName>
</protein>
<evidence type="ECO:0000313" key="2">
    <source>
        <dbReference type="EMBL" id="KAK4498107.1"/>
    </source>
</evidence>
<comment type="caution">
    <text evidence="2">The sequence shown here is derived from an EMBL/GenBank/DDBJ whole genome shotgun (WGS) entry which is preliminary data.</text>
</comment>
<name>A0ABR0E9J1_ZASCE</name>
<keyword evidence="3" id="KW-1185">Reference proteome</keyword>
<dbReference type="Proteomes" id="UP001305779">
    <property type="component" value="Unassembled WGS sequence"/>
</dbReference>
<gene>
    <name evidence="2" type="ORF">PRZ48_010763</name>
</gene>
<evidence type="ECO:0000313" key="3">
    <source>
        <dbReference type="Proteomes" id="UP001305779"/>
    </source>
</evidence>
<feature type="compositionally biased region" description="Basic residues" evidence="1">
    <location>
        <begin position="90"/>
        <end position="102"/>
    </location>
</feature>
<dbReference type="EMBL" id="JAXOVC010000008">
    <property type="protein sequence ID" value="KAK4498107.1"/>
    <property type="molecule type" value="Genomic_DNA"/>
</dbReference>
<reference evidence="2 3" key="1">
    <citation type="journal article" date="2023" name="G3 (Bethesda)">
        <title>A chromosome-level genome assembly of Zasmidium syzygii isolated from banana leaves.</title>
        <authorList>
            <person name="van Westerhoven A.C."/>
            <person name="Mehrabi R."/>
            <person name="Talebi R."/>
            <person name="Steentjes M.B.F."/>
            <person name="Corcolon B."/>
            <person name="Chong P.A."/>
            <person name="Kema G.H.J."/>
            <person name="Seidl M.F."/>
        </authorList>
    </citation>
    <scope>NUCLEOTIDE SEQUENCE [LARGE SCALE GENOMIC DNA]</scope>
    <source>
        <strain evidence="2 3">P124</strain>
    </source>
</reference>
<feature type="region of interest" description="Disordered" evidence="1">
    <location>
        <begin position="52"/>
        <end position="130"/>
    </location>
</feature>
<sequence>MSGKGWTDTEKAGFLFHIIAKMGSIPWNDLDLPEGRTLKACQVMIDKEKTKIRKAKEAEGNGEDVPATPKTPASGKKRPAKALDEEKGGSNKKPKTPRKKKSPSKENSDDEEVGGDAGLVKYESENDQYV</sequence>
<proteinExistence type="predicted"/>
<accession>A0ABR0E9J1</accession>